<organism evidence="2 3">
    <name type="scientific">Pedosphaera parvula (strain Ellin514)</name>
    <dbReference type="NCBI Taxonomy" id="320771"/>
    <lineage>
        <taxon>Bacteria</taxon>
        <taxon>Pseudomonadati</taxon>
        <taxon>Verrucomicrobiota</taxon>
        <taxon>Pedosphaerae</taxon>
        <taxon>Pedosphaerales</taxon>
        <taxon>Pedosphaeraceae</taxon>
        <taxon>Pedosphaera</taxon>
    </lineage>
</organism>
<evidence type="ECO:0000256" key="1">
    <source>
        <dbReference type="SAM" id="MobiDB-lite"/>
    </source>
</evidence>
<dbReference type="EMBL" id="ABOX02000002">
    <property type="protein sequence ID" value="EEF63063.1"/>
    <property type="molecule type" value="Genomic_DNA"/>
</dbReference>
<proteinExistence type="predicted"/>
<dbReference type="AlphaFoldDB" id="B9XAM8"/>
<keyword evidence="3" id="KW-1185">Reference proteome</keyword>
<dbReference type="Proteomes" id="UP000003688">
    <property type="component" value="Unassembled WGS sequence"/>
</dbReference>
<gene>
    <name evidence="2" type="ORF">Cflav_PD5698</name>
</gene>
<evidence type="ECO:0000313" key="3">
    <source>
        <dbReference type="Proteomes" id="UP000003688"/>
    </source>
</evidence>
<accession>B9XAM8</accession>
<protein>
    <submittedName>
        <fullName evidence="2">Uncharacterized protein</fullName>
    </submittedName>
</protein>
<comment type="caution">
    <text evidence="2">The sequence shown here is derived from an EMBL/GenBank/DDBJ whole genome shotgun (WGS) entry which is preliminary data.</text>
</comment>
<dbReference type="STRING" id="320771.Cflav_PD5698"/>
<evidence type="ECO:0000313" key="2">
    <source>
        <dbReference type="EMBL" id="EEF63063.1"/>
    </source>
</evidence>
<feature type="region of interest" description="Disordered" evidence="1">
    <location>
        <begin position="16"/>
        <end position="42"/>
    </location>
</feature>
<reference evidence="2 3" key="1">
    <citation type="journal article" date="2011" name="J. Bacteriol.">
        <title>Genome sequence of 'Pedosphaera parvula' Ellin514, an aerobic Verrucomicrobial isolate from pasture soil.</title>
        <authorList>
            <person name="Kant R."/>
            <person name="van Passel M.W."/>
            <person name="Sangwan P."/>
            <person name="Palva A."/>
            <person name="Lucas S."/>
            <person name="Copeland A."/>
            <person name="Lapidus A."/>
            <person name="Glavina Del Rio T."/>
            <person name="Dalin E."/>
            <person name="Tice H."/>
            <person name="Bruce D."/>
            <person name="Goodwin L."/>
            <person name="Pitluck S."/>
            <person name="Chertkov O."/>
            <person name="Larimer F.W."/>
            <person name="Land M.L."/>
            <person name="Hauser L."/>
            <person name="Brettin T.S."/>
            <person name="Detter J.C."/>
            <person name="Han S."/>
            <person name="de Vos W.M."/>
            <person name="Janssen P.H."/>
            <person name="Smidt H."/>
        </authorList>
    </citation>
    <scope>NUCLEOTIDE SEQUENCE [LARGE SCALE GENOMIC DNA]</scope>
    <source>
        <strain evidence="2 3">Ellin514</strain>
    </source>
</reference>
<name>B9XAM8_PEDPL</name>
<feature type="compositionally biased region" description="Basic and acidic residues" evidence="1">
    <location>
        <begin position="20"/>
        <end position="29"/>
    </location>
</feature>
<sequence>MDTAVGVTTTGVSDVYADCGHPRQDESFERGNPTASITSPGAKARGLAALHLQGSSHRIL</sequence>